<dbReference type="InterPro" id="IPR000847">
    <property type="entry name" value="LysR_HTH_N"/>
</dbReference>
<reference evidence="2" key="1">
    <citation type="submission" date="2018-05" db="EMBL/GenBank/DDBJ databases">
        <title>Plant species dependent abundance and diversity of IncP-1 plasmids in the rhizosphere - sequence analysis provides new insights into the role as efficient and dynamic means for rapid bacterial adaptation.</title>
        <authorList>
            <person name="Nour E."/>
            <person name="Shintani M."/>
            <person name="Elsayed T."/>
            <person name="Blau K."/>
            <person name="Jechalke S."/>
            <person name="Sproeer C."/>
            <person name="Bunk B."/>
            <person name="Overmann J."/>
            <person name="Smalla K."/>
        </authorList>
    </citation>
    <scope>NUCLEOTIDE SEQUENCE</scope>
    <source>
        <plasmid evidence="2">pTL9</plasmid>
    </source>
</reference>
<organism evidence="2">
    <name type="scientific">Sym plasmid</name>
    <dbReference type="NCBI Taxonomy" id="28430"/>
    <lineage>
        <taxon>other sequences</taxon>
        <taxon>plasmids</taxon>
    </lineage>
</organism>
<dbReference type="PANTHER" id="PTHR30432">
    <property type="entry name" value="TRANSCRIPTIONAL REGULATOR MODE"/>
    <property type="match status" value="1"/>
</dbReference>
<dbReference type="InterPro" id="IPR051815">
    <property type="entry name" value="Molybdate_resp_trans_reg"/>
</dbReference>
<dbReference type="AlphaFoldDB" id="A0A515HJJ5"/>
<dbReference type="InterPro" id="IPR036390">
    <property type="entry name" value="WH_DNA-bd_sf"/>
</dbReference>
<name>A0A515HJJ5_9ZZZZ</name>
<geneLocation type="plasmid" evidence="2">
    <name>pTL9</name>
</geneLocation>
<evidence type="ECO:0000259" key="1">
    <source>
        <dbReference type="Pfam" id="PF00126"/>
    </source>
</evidence>
<keyword evidence="2" id="KW-0614">Plasmid</keyword>
<dbReference type="Pfam" id="PF00126">
    <property type="entry name" value="HTH_1"/>
    <property type="match status" value="1"/>
</dbReference>
<feature type="domain" description="HTH lysR-type" evidence="1">
    <location>
        <begin position="31"/>
        <end position="91"/>
    </location>
</feature>
<dbReference type="GO" id="GO:0003700">
    <property type="term" value="F:DNA-binding transcription factor activity"/>
    <property type="evidence" value="ECO:0007669"/>
    <property type="project" value="InterPro"/>
</dbReference>
<dbReference type="Gene3D" id="1.10.10.10">
    <property type="entry name" value="Winged helix-like DNA-binding domain superfamily/Winged helix DNA-binding domain"/>
    <property type="match status" value="1"/>
</dbReference>
<protein>
    <submittedName>
        <fullName evidence="2">ModE family transcritpional regulator</fullName>
    </submittedName>
</protein>
<evidence type="ECO:0000313" key="2">
    <source>
        <dbReference type="EMBL" id="QDL89606.1"/>
    </source>
</evidence>
<sequence>MKTQVKEAQAILVRPRVYIGDDIALGPGKIDLLRAVGETRSIAAAARSLGVPYKRAWLLIDSLNQGFGHPVVETATGGKGGGGASLTTLGQQLIERYDALETSLNASAGKELQALRELAN</sequence>
<dbReference type="SUPFAM" id="SSF46785">
    <property type="entry name" value="Winged helix' DNA-binding domain"/>
    <property type="match status" value="1"/>
</dbReference>
<dbReference type="EMBL" id="MH392241">
    <property type="protein sequence ID" value="QDL89606.1"/>
    <property type="molecule type" value="Genomic_DNA"/>
</dbReference>
<accession>A0A515HJJ5</accession>
<dbReference type="PANTHER" id="PTHR30432:SF1">
    <property type="entry name" value="DNA-BINDING TRANSCRIPTIONAL DUAL REGULATOR MODE"/>
    <property type="match status" value="1"/>
</dbReference>
<dbReference type="InterPro" id="IPR036388">
    <property type="entry name" value="WH-like_DNA-bd_sf"/>
</dbReference>
<proteinExistence type="predicted"/>
<gene>
    <name evidence="2" type="primary">mopA</name>
    <name evidence="2" type="ORF">pTL9_00094</name>
</gene>